<evidence type="ECO:0000256" key="1">
    <source>
        <dbReference type="ARBA" id="ARBA00001974"/>
    </source>
</evidence>
<dbReference type="InterPro" id="IPR036188">
    <property type="entry name" value="FAD/NAD-bd_sf"/>
</dbReference>
<dbReference type="GO" id="GO:0071949">
    <property type="term" value="F:FAD binding"/>
    <property type="evidence" value="ECO:0007669"/>
    <property type="project" value="InterPro"/>
</dbReference>
<dbReference type="Pfam" id="PF01494">
    <property type="entry name" value="FAD_binding_3"/>
    <property type="match status" value="1"/>
</dbReference>
<dbReference type="PANTHER" id="PTHR43004">
    <property type="entry name" value="TRK SYSTEM POTASSIUM UPTAKE PROTEIN"/>
    <property type="match status" value="1"/>
</dbReference>
<evidence type="ECO:0000313" key="5">
    <source>
        <dbReference type="EMBL" id="TMR24316.1"/>
    </source>
</evidence>
<feature type="domain" description="FAD-binding" evidence="4">
    <location>
        <begin position="3"/>
        <end position="351"/>
    </location>
</feature>
<evidence type="ECO:0000259" key="4">
    <source>
        <dbReference type="Pfam" id="PF01494"/>
    </source>
</evidence>
<comment type="cofactor">
    <cofactor evidence="1">
        <name>FAD</name>
        <dbReference type="ChEBI" id="CHEBI:57692"/>
    </cofactor>
</comment>
<dbReference type="Gene3D" id="3.30.70.2450">
    <property type="match status" value="1"/>
</dbReference>
<dbReference type="PRINTS" id="PR00420">
    <property type="entry name" value="RNGMNOXGNASE"/>
</dbReference>
<dbReference type="InterPro" id="IPR050641">
    <property type="entry name" value="RIFMO-like"/>
</dbReference>
<comment type="caution">
    <text evidence="5">The sequence shown here is derived from an EMBL/GenBank/DDBJ whole genome shotgun (WGS) entry which is preliminary data.</text>
</comment>
<name>A0A5S4FU80_9ACTN</name>
<dbReference type="OrthoDB" id="8670884at2"/>
<dbReference type="Gene3D" id="3.50.50.60">
    <property type="entry name" value="FAD/NAD(P)-binding domain"/>
    <property type="match status" value="1"/>
</dbReference>
<dbReference type="PANTHER" id="PTHR43004:SF19">
    <property type="entry name" value="BINDING MONOOXYGENASE, PUTATIVE (JCVI)-RELATED"/>
    <property type="match status" value="1"/>
</dbReference>
<dbReference type="SUPFAM" id="SSF51905">
    <property type="entry name" value="FAD/NAD(P)-binding domain"/>
    <property type="match status" value="1"/>
</dbReference>
<proteinExistence type="predicted"/>
<keyword evidence="3" id="KW-0274">FAD</keyword>
<dbReference type="Proteomes" id="UP000309128">
    <property type="component" value="Unassembled WGS sequence"/>
</dbReference>
<dbReference type="Gene3D" id="3.40.30.120">
    <property type="match status" value="1"/>
</dbReference>
<dbReference type="InterPro" id="IPR002938">
    <property type="entry name" value="FAD-bd"/>
</dbReference>
<dbReference type="GO" id="GO:0016709">
    <property type="term" value="F:oxidoreductase activity, acting on paired donors, with incorporation or reduction of molecular oxygen, NAD(P)H as one donor, and incorporation of one atom of oxygen"/>
    <property type="evidence" value="ECO:0007669"/>
    <property type="project" value="UniProtKB-ARBA"/>
</dbReference>
<keyword evidence="2" id="KW-0285">Flavoprotein</keyword>
<dbReference type="AlphaFoldDB" id="A0A5S4FU80"/>
<gene>
    <name evidence="5" type="ORF">ETD86_04910</name>
</gene>
<evidence type="ECO:0000256" key="2">
    <source>
        <dbReference type="ARBA" id="ARBA00022630"/>
    </source>
</evidence>
<accession>A0A5S4FU80</accession>
<reference evidence="5 6" key="1">
    <citation type="submission" date="2019-05" db="EMBL/GenBank/DDBJ databases">
        <title>Draft genome sequence of Nonomuraea turkmeniaca DSM 43926.</title>
        <authorList>
            <person name="Saricaoglu S."/>
            <person name="Isik K."/>
        </authorList>
    </citation>
    <scope>NUCLEOTIDE SEQUENCE [LARGE SCALE GENOMIC DNA]</scope>
    <source>
        <strain evidence="5 6">DSM 43926</strain>
    </source>
</reference>
<dbReference type="Pfam" id="PF21274">
    <property type="entry name" value="Rng_hyd_C"/>
    <property type="match status" value="1"/>
</dbReference>
<keyword evidence="6" id="KW-1185">Reference proteome</keyword>
<dbReference type="EMBL" id="VCKY01000011">
    <property type="protein sequence ID" value="TMR24316.1"/>
    <property type="molecule type" value="Genomic_DNA"/>
</dbReference>
<organism evidence="5 6">
    <name type="scientific">Nonomuraea turkmeniaca</name>
    <dbReference type="NCBI Taxonomy" id="103838"/>
    <lineage>
        <taxon>Bacteria</taxon>
        <taxon>Bacillati</taxon>
        <taxon>Actinomycetota</taxon>
        <taxon>Actinomycetes</taxon>
        <taxon>Streptosporangiales</taxon>
        <taxon>Streptosporangiaceae</taxon>
        <taxon>Nonomuraea</taxon>
    </lineage>
</organism>
<evidence type="ECO:0000256" key="3">
    <source>
        <dbReference type="ARBA" id="ARBA00022827"/>
    </source>
</evidence>
<sequence>MSTGVVVVGGGPVGLMLAAELSLAGIRPVVLERLREPGDVPKANGLVGQIVQVLDYRGLLERFSAGAQFAGPAPYFQFGALPLDLRRLGTSPLHLLPIPQPRLERLLSERARELDVDLRPGHELTALRQDDDGVTADVRGPQGDYRLRTRYLVGCDGAHSLVRRLAGIGFPGTTGREVARFGDVTLPASVIVPGTGDLDLPWAGRVAPGFTRTETGVFAFSSFRPGVHRVAALEWGEPAADRGGPISLEELQAAVRRVLGADLPVERPHWLSRVRANSRQAERYRAGRILLAGDAAHAISAFGGPALNVGLQDAVNLSWKLAAQVGGCAPPGILDTYHAERHPVAARVLMHTQAQSALMAPGPEISALRELFGDLLGTDGVLRGIAELLHGSDVRYDMDGARPHPLTGGLAPDLPLVTDGGTTRVARLLHAARPVVLDLAGRSCVREAALPWTDRVDIVSAHPGEGRPADSLLIRPDAYVAWAAPPGEADDQVRDGLRRALTRWFGAGR</sequence>
<protein>
    <submittedName>
        <fullName evidence="5">FAD-dependent oxidoreductase</fullName>
    </submittedName>
</protein>
<evidence type="ECO:0000313" key="6">
    <source>
        <dbReference type="Proteomes" id="UP000309128"/>
    </source>
</evidence>